<feature type="domain" description="Thioesterase TesA-like" evidence="3">
    <location>
        <begin position="25"/>
        <end position="244"/>
    </location>
</feature>
<dbReference type="GO" id="GO:0008610">
    <property type="term" value="P:lipid biosynthetic process"/>
    <property type="evidence" value="ECO:0007669"/>
    <property type="project" value="TreeGrafter"/>
</dbReference>
<dbReference type="Gene3D" id="3.40.50.1820">
    <property type="entry name" value="alpha/beta hydrolase"/>
    <property type="match status" value="1"/>
</dbReference>
<evidence type="ECO:0000313" key="4">
    <source>
        <dbReference type="EMBL" id="MBE9069518.1"/>
    </source>
</evidence>
<evidence type="ECO:0000259" key="3">
    <source>
        <dbReference type="SMART" id="SM00824"/>
    </source>
</evidence>
<dbReference type="InterPro" id="IPR020802">
    <property type="entry name" value="TesA-like"/>
</dbReference>
<dbReference type="EMBL" id="JADEXP010000284">
    <property type="protein sequence ID" value="MBE9069518.1"/>
    <property type="molecule type" value="Genomic_DNA"/>
</dbReference>
<sequence length="260" mass="29421">MITTPDTSRWLRRGIPNPNASLRCFCLPYAGGSARIFQTWSQSLPDNVEVCALELPGHGMRLTEPPIQNWDTILETISQVIQPLCDRPFVFFGHSMGALISFELARYCRRHNLPMPSHLYVSGHRAPQLPDPEEPVHNLPEQAFREKLTRLQGTPPAVLNSEEFMAMLLPVLRADFTLCETYSYTPEPPLPCPITAFGGTQDPTTQRGRLRAWRAQTQAKFTRHVLPGKHFFIHSEQASLLNHLRISLMGLDMANSKLLK</sequence>
<dbReference type="PANTHER" id="PTHR11487">
    <property type="entry name" value="THIOESTERASE"/>
    <property type="match status" value="1"/>
</dbReference>
<evidence type="ECO:0000256" key="2">
    <source>
        <dbReference type="ARBA" id="ARBA00022801"/>
    </source>
</evidence>
<dbReference type="Pfam" id="PF00975">
    <property type="entry name" value="Thioesterase"/>
    <property type="match status" value="1"/>
</dbReference>
<accession>A0A929FCE8</accession>
<dbReference type="RefSeq" id="WP_193995416.1">
    <property type="nucleotide sequence ID" value="NZ_JADEXP010000284.1"/>
</dbReference>
<name>A0A929FCE8_LEPEC</name>
<proteinExistence type="inferred from homology"/>
<dbReference type="PANTHER" id="PTHR11487:SF0">
    <property type="entry name" value="S-ACYL FATTY ACID SYNTHASE THIOESTERASE, MEDIUM CHAIN"/>
    <property type="match status" value="1"/>
</dbReference>
<keyword evidence="5" id="KW-1185">Reference proteome</keyword>
<dbReference type="InterPro" id="IPR029058">
    <property type="entry name" value="AB_hydrolase_fold"/>
</dbReference>
<dbReference type="AlphaFoldDB" id="A0A929FCE8"/>
<evidence type="ECO:0000313" key="5">
    <source>
        <dbReference type="Proteomes" id="UP000615026"/>
    </source>
</evidence>
<evidence type="ECO:0000256" key="1">
    <source>
        <dbReference type="ARBA" id="ARBA00007169"/>
    </source>
</evidence>
<comment type="similarity">
    <text evidence="1">Belongs to the thioesterase family.</text>
</comment>
<dbReference type="SUPFAM" id="SSF53474">
    <property type="entry name" value="alpha/beta-Hydrolases"/>
    <property type="match status" value="1"/>
</dbReference>
<dbReference type="InterPro" id="IPR012223">
    <property type="entry name" value="TEII"/>
</dbReference>
<gene>
    <name evidence="4" type="ORF">IQ260_22995</name>
</gene>
<dbReference type="Proteomes" id="UP000615026">
    <property type="component" value="Unassembled WGS sequence"/>
</dbReference>
<keyword evidence="2" id="KW-0378">Hydrolase</keyword>
<comment type="caution">
    <text evidence="4">The sequence shown here is derived from an EMBL/GenBank/DDBJ whole genome shotgun (WGS) entry which is preliminary data.</text>
</comment>
<dbReference type="SMART" id="SM00824">
    <property type="entry name" value="PKS_TE"/>
    <property type="match status" value="1"/>
</dbReference>
<reference evidence="4" key="1">
    <citation type="submission" date="2020-10" db="EMBL/GenBank/DDBJ databases">
        <authorList>
            <person name="Castelo-Branco R."/>
            <person name="Eusebio N."/>
            <person name="Adriana R."/>
            <person name="Vieira A."/>
            <person name="Brugerolle De Fraissinette N."/>
            <person name="Rezende De Castro R."/>
            <person name="Schneider M.P."/>
            <person name="Vasconcelos V."/>
            <person name="Leao P.N."/>
        </authorList>
    </citation>
    <scope>NUCLEOTIDE SEQUENCE</scope>
    <source>
        <strain evidence="4">LEGE 11479</strain>
    </source>
</reference>
<dbReference type="GO" id="GO:0016787">
    <property type="term" value="F:hydrolase activity"/>
    <property type="evidence" value="ECO:0007669"/>
    <property type="project" value="UniProtKB-KW"/>
</dbReference>
<protein>
    <submittedName>
        <fullName evidence="4">Thioesterase</fullName>
    </submittedName>
</protein>
<organism evidence="4 5">
    <name type="scientific">Leptolyngbya cf. ectocarpi LEGE 11479</name>
    <dbReference type="NCBI Taxonomy" id="1828722"/>
    <lineage>
        <taxon>Bacteria</taxon>
        <taxon>Bacillati</taxon>
        <taxon>Cyanobacteriota</taxon>
        <taxon>Cyanophyceae</taxon>
        <taxon>Leptolyngbyales</taxon>
        <taxon>Leptolyngbyaceae</taxon>
        <taxon>Leptolyngbya group</taxon>
        <taxon>Leptolyngbya</taxon>
    </lineage>
</organism>
<dbReference type="InterPro" id="IPR001031">
    <property type="entry name" value="Thioesterase"/>
</dbReference>